<dbReference type="Proteomes" id="UP000053617">
    <property type="component" value="Unassembled WGS sequence"/>
</dbReference>
<feature type="domain" description="AB hydrolase-1" evidence="3">
    <location>
        <begin position="14"/>
        <end position="279"/>
    </location>
</feature>
<accession>A0A0D2IZE2</accession>
<dbReference type="Gene3D" id="3.40.50.1820">
    <property type="entry name" value="alpha/beta hydrolase"/>
    <property type="match status" value="1"/>
</dbReference>
<dbReference type="GO" id="GO:0016787">
    <property type="term" value="F:hydrolase activity"/>
    <property type="evidence" value="ECO:0007669"/>
    <property type="project" value="UniProtKB-KW"/>
</dbReference>
<evidence type="ECO:0000256" key="1">
    <source>
        <dbReference type="ARBA" id="ARBA00022801"/>
    </source>
</evidence>
<evidence type="ECO:0000256" key="2">
    <source>
        <dbReference type="ARBA" id="ARBA00038334"/>
    </source>
</evidence>
<dbReference type="OrthoDB" id="284184at2759"/>
<dbReference type="InterPro" id="IPR000639">
    <property type="entry name" value="Epox_hydrolase-like"/>
</dbReference>
<name>A0A0D2IZE2_9EURO</name>
<dbReference type="SUPFAM" id="SSF53474">
    <property type="entry name" value="alpha/beta-Hydrolases"/>
    <property type="match status" value="1"/>
</dbReference>
<organism evidence="4 5">
    <name type="scientific">Rhinocladiella mackenziei CBS 650.93</name>
    <dbReference type="NCBI Taxonomy" id="1442369"/>
    <lineage>
        <taxon>Eukaryota</taxon>
        <taxon>Fungi</taxon>
        <taxon>Dikarya</taxon>
        <taxon>Ascomycota</taxon>
        <taxon>Pezizomycotina</taxon>
        <taxon>Eurotiomycetes</taxon>
        <taxon>Chaetothyriomycetidae</taxon>
        <taxon>Chaetothyriales</taxon>
        <taxon>Herpotrichiellaceae</taxon>
        <taxon>Rhinocladiella</taxon>
    </lineage>
</organism>
<dbReference type="STRING" id="1442369.A0A0D2IZE2"/>
<dbReference type="RefSeq" id="XP_013275932.1">
    <property type="nucleotide sequence ID" value="XM_013420478.1"/>
</dbReference>
<reference evidence="4 5" key="1">
    <citation type="submission" date="2015-01" db="EMBL/GenBank/DDBJ databases">
        <title>The Genome Sequence of Rhinocladiella mackenzie CBS 650.93.</title>
        <authorList>
            <consortium name="The Broad Institute Genomics Platform"/>
            <person name="Cuomo C."/>
            <person name="de Hoog S."/>
            <person name="Gorbushina A."/>
            <person name="Stielow B."/>
            <person name="Teixiera M."/>
            <person name="Abouelleil A."/>
            <person name="Chapman S.B."/>
            <person name="Priest M."/>
            <person name="Young S.K."/>
            <person name="Wortman J."/>
            <person name="Nusbaum C."/>
            <person name="Birren B."/>
        </authorList>
    </citation>
    <scope>NUCLEOTIDE SEQUENCE [LARGE SCALE GENOMIC DNA]</scope>
    <source>
        <strain evidence="4 5">CBS 650.93</strain>
    </source>
</reference>
<dbReference type="AlphaFoldDB" id="A0A0D2IZE2"/>
<dbReference type="HOGENOM" id="CLU_020336_7_0_1"/>
<dbReference type="EMBL" id="KN847476">
    <property type="protein sequence ID" value="KIX08796.1"/>
    <property type="molecule type" value="Genomic_DNA"/>
</dbReference>
<dbReference type="InterPro" id="IPR000073">
    <property type="entry name" value="AB_hydrolase_1"/>
</dbReference>
<dbReference type="PRINTS" id="PR00412">
    <property type="entry name" value="EPOXHYDRLASE"/>
</dbReference>
<protein>
    <recommendedName>
        <fullName evidence="3">AB hydrolase-1 domain-containing protein</fullName>
    </recommendedName>
</protein>
<dbReference type="Pfam" id="PF00561">
    <property type="entry name" value="Abhydrolase_1"/>
    <property type="match status" value="1"/>
</dbReference>
<comment type="similarity">
    <text evidence="2">Belongs to the AB hydrolase superfamily. Epoxide hydrolase family.</text>
</comment>
<evidence type="ECO:0000313" key="5">
    <source>
        <dbReference type="Proteomes" id="UP000053617"/>
    </source>
</evidence>
<gene>
    <name evidence="4" type="ORF">Z518_03453</name>
</gene>
<dbReference type="GeneID" id="25291524"/>
<dbReference type="InterPro" id="IPR029058">
    <property type="entry name" value="AB_hydrolase_fold"/>
</dbReference>
<evidence type="ECO:0000313" key="4">
    <source>
        <dbReference type="EMBL" id="KIX08796.1"/>
    </source>
</evidence>
<keyword evidence="1" id="KW-0378">Hydrolase</keyword>
<sequence length="295" mass="33960">MASQTAPSCGPRWWSSFSDLPCRMIVPDLLGYAGTSKPTDISAYNFKGQADDLVEILKAEDISSVIIIGHDWGSVATQRFYLYHPEFVVGVVLMNVSYRPPTEEKFDLEAANELTTKMFGYPQFAYWELFTADDGYQILNEHLESFWAALHGDVDDWMKKMFCVRGAMKNFLLNDKQVPLKAYAMDPKWKNDFMERFTRDGFEAPTCWYKSYRNNIQWESERSIPNERYVIQLPVLFIGCTGDAVCRSDLIQIPKNAGLLPDLEIQEIESGHWCAMEKPNEVAKHVRSFVTKRFP</sequence>
<evidence type="ECO:0000259" key="3">
    <source>
        <dbReference type="Pfam" id="PF00561"/>
    </source>
</evidence>
<keyword evidence="5" id="KW-1185">Reference proteome</keyword>
<dbReference type="VEuPathDB" id="FungiDB:Z518_03453"/>
<dbReference type="PANTHER" id="PTHR43329">
    <property type="entry name" value="EPOXIDE HYDROLASE"/>
    <property type="match status" value="1"/>
</dbReference>
<proteinExistence type="inferred from homology"/>